<accession>A0AAE3SES6</accession>
<comment type="caution">
    <text evidence="1">The sequence shown here is derived from an EMBL/GenBank/DDBJ whole genome shotgun (WGS) entry which is preliminary data.</text>
</comment>
<dbReference type="RefSeq" id="WP_301189883.1">
    <property type="nucleotide sequence ID" value="NZ_JAPDPJ010000012.1"/>
</dbReference>
<dbReference type="Proteomes" id="UP001209229">
    <property type="component" value="Unassembled WGS sequence"/>
</dbReference>
<protein>
    <submittedName>
        <fullName evidence="1">Uncharacterized protein</fullName>
    </submittedName>
</protein>
<evidence type="ECO:0000313" key="2">
    <source>
        <dbReference type="Proteomes" id="UP001209229"/>
    </source>
</evidence>
<sequence>MNGDVSHLFAETSIDDEVLYVGRAPELSAGSEYTIRIGYRDTSDESKFIRMYINITLE</sequence>
<keyword evidence="2" id="KW-1185">Reference proteome</keyword>
<organism evidence="1 2">
    <name type="scientific">Plebeiibacterium sediminum</name>
    <dbReference type="NCBI Taxonomy" id="2992112"/>
    <lineage>
        <taxon>Bacteria</taxon>
        <taxon>Pseudomonadati</taxon>
        <taxon>Bacteroidota</taxon>
        <taxon>Bacteroidia</taxon>
        <taxon>Marinilabiliales</taxon>
        <taxon>Marinilabiliaceae</taxon>
        <taxon>Plebeiibacterium</taxon>
    </lineage>
</organism>
<evidence type="ECO:0000313" key="1">
    <source>
        <dbReference type="EMBL" id="MCW3786317.1"/>
    </source>
</evidence>
<reference evidence="1" key="1">
    <citation type="submission" date="2022-10" db="EMBL/GenBank/DDBJ databases">
        <authorList>
            <person name="Yu W.X."/>
        </authorList>
    </citation>
    <scope>NUCLEOTIDE SEQUENCE</scope>
    <source>
        <strain evidence="1">AAT</strain>
    </source>
</reference>
<dbReference type="EMBL" id="JAPDPJ010000012">
    <property type="protein sequence ID" value="MCW3786317.1"/>
    <property type="molecule type" value="Genomic_DNA"/>
</dbReference>
<gene>
    <name evidence="1" type="ORF">OM075_07555</name>
</gene>
<name>A0AAE3SES6_9BACT</name>
<dbReference type="AlphaFoldDB" id="A0AAE3SES6"/>
<proteinExistence type="predicted"/>